<organism evidence="2 3">
    <name type="scientific">Algicella marina</name>
    <dbReference type="NCBI Taxonomy" id="2683284"/>
    <lineage>
        <taxon>Bacteria</taxon>
        <taxon>Pseudomonadati</taxon>
        <taxon>Pseudomonadota</taxon>
        <taxon>Alphaproteobacteria</taxon>
        <taxon>Rhodobacterales</taxon>
        <taxon>Paracoccaceae</taxon>
        <taxon>Algicella</taxon>
    </lineage>
</organism>
<accession>A0A6P1T5V5</accession>
<evidence type="ECO:0000313" key="2">
    <source>
        <dbReference type="EMBL" id="QHQ37083.1"/>
    </source>
</evidence>
<sequence length="135" mass="14348">MKRATSIVFAASALTAACTPYSETVGAAAPLGTVWELETVNGLPAASRMTLTFLANGKLQGLLPCNSYTGEQSAPLPWFEIEKLAVTLRSCPALPDEQSYLAILKSSDYAEVAGDSLLLSDVDENSLYFVRRGNG</sequence>
<dbReference type="Gene3D" id="2.40.128.270">
    <property type="match status" value="1"/>
</dbReference>
<evidence type="ECO:0000313" key="3">
    <source>
        <dbReference type="Proteomes" id="UP000464495"/>
    </source>
</evidence>
<dbReference type="AlphaFoldDB" id="A0A6P1T5V5"/>
<dbReference type="Proteomes" id="UP000464495">
    <property type="component" value="Chromosome"/>
</dbReference>
<dbReference type="InterPro" id="IPR038670">
    <property type="entry name" value="HslJ-like_sf"/>
</dbReference>
<keyword evidence="3" id="KW-1185">Reference proteome</keyword>
<dbReference type="InterPro" id="IPR005184">
    <property type="entry name" value="DUF306_Meta_HslJ"/>
</dbReference>
<gene>
    <name evidence="2" type="ORF">GO499_18810</name>
</gene>
<reference evidence="2 3" key="1">
    <citation type="submission" date="2019-12" db="EMBL/GenBank/DDBJ databases">
        <title>Complete genome sequence of Algicella marina strain 9Alg 56(T) isolated from the red alga Tichocarpus crinitus.</title>
        <authorList>
            <person name="Kim S.-G."/>
            <person name="Nedashkovskaya O.I."/>
        </authorList>
    </citation>
    <scope>NUCLEOTIDE SEQUENCE [LARGE SCALE GENOMIC DNA]</scope>
    <source>
        <strain evidence="2 3">9Alg 56</strain>
    </source>
</reference>
<proteinExistence type="predicted"/>
<name>A0A6P1T5V5_9RHOB</name>
<dbReference type="RefSeq" id="WP_161863625.1">
    <property type="nucleotide sequence ID" value="NZ_CP046620.1"/>
</dbReference>
<evidence type="ECO:0000259" key="1">
    <source>
        <dbReference type="Pfam" id="PF03724"/>
    </source>
</evidence>
<dbReference type="PROSITE" id="PS51257">
    <property type="entry name" value="PROKAR_LIPOPROTEIN"/>
    <property type="match status" value="1"/>
</dbReference>
<feature type="domain" description="DUF306" evidence="1">
    <location>
        <begin position="32"/>
        <end position="128"/>
    </location>
</feature>
<dbReference type="EMBL" id="CP046620">
    <property type="protein sequence ID" value="QHQ37083.1"/>
    <property type="molecule type" value="Genomic_DNA"/>
</dbReference>
<dbReference type="Pfam" id="PF03724">
    <property type="entry name" value="META"/>
    <property type="match status" value="1"/>
</dbReference>
<dbReference type="KEGG" id="amaq:GO499_18810"/>
<protein>
    <submittedName>
        <fullName evidence="2">META domain-containing protein</fullName>
    </submittedName>
</protein>